<organism evidence="1 2">
    <name type="scientific">[Candida] jaroonii</name>
    <dbReference type="NCBI Taxonomy" id="467808"/>
    <lineage>
        <taxon>Eukaryota</taxon>
        <taxon>Fungi</taxon>
        <taxon>Dikarya</taxon>
        <taxon>Ascomycota</taxon>
        <taxon>Saccharomycotina</taxon>
        <taxon>Pichiomycetes</taxon>
        <taxon>Debaryomycetaceae</taxon>
        <taxon>Yamadazyma</taxon>
    </lineage>
</organism>
<gene>
    <name evidence="1" type="ORF">CLIB1444_02S17788</name>
</gene>
<protein>
    <submittedName>
        <fullName evidence="1">Peroxiredoxin Prx1p, mitochondrial</fullName>
    </submittedName>
</protein>
<dbReference type="EMBL" id="CALSDN010000002">
    <property type="protein sequence ID" value="CAH6719844.1"/>
    <property type="molecule type" value="Genomic_DNA"/>
</dbReference>
<comment type="caution">
    <text evidence="1">The sequence shown here is derived from an EMBL/GenBank/DDBJ whole genome shotgun (WGS) entry which is preliminary data.</text>
</comment>
<evidence type="ECO:0000313" key="2">
    <source>
        <dbReference type="Proteomes" id="UP001152531"/>
    </source>
</evidence>
<proteinExistence type="predicted"/>
<evidence type="ECO:0000313" key="1">
    <source>
        <dbReference type="EMBL" id="CAH6719844.1"/>
    </source>
</evidence>
<reference evidence="1" key="1">
    <citation type="submission" date="2022-06" db="EMBL/GenBank/DDBJ databases">
        <authorList>
            <person name="Legras J.-L."/>
            <person name="Devillers H."/>
            <person name="Grondin C."/>
        </authorList>
    </citation>
    <scope>NUCLEOTIDE SEQUENCE</scope>
    <source>
        <strain evidence="1">CLIB 1444</strain>
    </source>
</reference>
<name>A0ACA9Y4E5_9ASCO</name>
<sequence>MFRQLIKPRNLRIPTLANRFYSFDPSSQPRIRIGSEAPNFQIDTTKGKIDFHEFIGNDWVVFFSHPADFTPVCTTELGAFAQLEPEFKKLGAKLIGLSTEGVESHNEWIKDIEQYNSTNVNFPIIADENKEVAFKYDMLSEEQFQNINSGLVPTVRSVFVIDPLKKIRAMITYPPSLGRNSAEVLRIVEALQVADNNGVVTPIDWTTGKDVIIPPTVSDEAAKEKFGDFTKHFDYLRTLKLK</sequence>
<dbReference type="Proteomes" id="UP001152531">
    <property type="component" value="Unassembled WGS sequence"/>
</dbReference>
<accession>A0ACA9Y4E5</accession>
<keyword evidence="2" id="KW-1185">Reference proteome</keyword>